<dbReference type="RefSeq" id="WP_078811083.1">
    <property type="nucleotide sequence ID" value="NZ_FUWM01000032.1"/>
</dbReference>
<dbReference type="EMBL" id="FUWM01000032">
    <property type="protein sequence ID" value="SKA07030.1"/>
    <property type="molecule type" value="Genomic_DNA"/>
</dbReference>
<dbReference type="InterPro" id="IPR051803">
    <property type="entry name" value="TA_system_RelE-like_toxin"/>
</dbReference>
<evidence type="ECO:0000256" key="1">
    <source>
        <dbReference type="ARBA" id="ARBA00006226"/>
    </source>
</evidence>
<dbReference type="Gene3D" id="3.30.2310.20">
    <property type="entry name" value="RelE-like"/>
    <property type="match status" value="1"/>
</dbReference>
<evidence type="ECO:0000256" key="2">
    <source>
        <dbReference type="ARBA" id="ARBA00022649"/>
    </source>
</evidence>
<sequence>MSNKEFQVNYLPIAKKDLEEIIKYIQTDNPSAALDFLNQIDETISKLKEFPYMGKTPKDEHLKFLNYRMLVIENYLVFYTVKEEVTEVEIKRIIHGKRKYNFLI</sequence>
<dbReference type="OrthoDB" id="9806083at2"/>
<reference evidence="4" key="1">
    <citation type="submission" date="2017-02" db="EMBL/GenBank/DDBJ databases">
        <authorList>
            <person name="Varghese N."/>
            <person name="Submissions S."/>
        </authorList>
    </citation>
    <scope>NUCLEOTIDE SEQUENCE [LARGE SCALE GENOMIC DNA]</scope>
    <source>
        <strain evidence="4">ATCC BAA-73</strain>
    </source>
</reference>
<dbReference type="InterPro" id="IPR035093">
    <property type="entry name" value="RelE/ParE_toxin_dom_sf"/>
</dbReference>
<dbReference type="Proteomes" id="UP000190625">
    <property type="component" value="Unassembled WGS sequence"/>
</dbReference>
<proteinExistence type="inferred from homology"/>
<organism evidence="3 4">
    <name type="scientific">Selenihalanaerobacter shriftii</name>
    <dbReference type="NCBI Taxonomy" id="142842"/>
    <lineage>
        <taxon>Bacteria</taxon>
        <taxon>Bacillati</taxon>
        <taxon>Bacillota</taxon>
        <taxon>Clostridia</taxon>
        <taxon>Halanaerobiales</taxon>
        <taxon>Halobacteroidaceae</taxon>
        <taxon>Selenihalanaerobacter</taxon>
    </lineage>
</organism>
<keyword evidence="4" id="KW-1185">Reference proteome</keyword>
<accession>A0A1T4QTI8</accession>
<dbReference type="InterPro" id="IPR007712">
    <property type="entry name" value="RelE/ParE_toxin"/>
</dbReference>
<dbReference type="PANTHER" id="PTHR33755">
    <property type="entry name" value="TOXIN PARE1-RELATED"/>
    <property type="match status" value="1"/>
</dbReference>
<dbReference type="NCBIfam" id="TIGR02385">
    <property type="entry name" value="RelE_StbE"/>
    <property type="match status" value="1"/>
</dbReference>
<evidence type="ECO:0000313" key="4">
    <source>
        <dbReference type="Proteomes" id="UP000190625"/>
    </source>
</evidence>
<protein>
    <submittedName>
        <fullName evidence="3">Addiction module toxin, RelE/StbE family</fullName>
    </submittedName>
</protein>
<dbReference type="SUPFAM" id="SSF143011">
    <property type="entry name" value="RelE-like"/>
    <property type="match status" value="1"/>
</dbReference>
<dbReference type="AlphaFoldDB" id="A0A1T4QTI8"/>
<keyword evidence="2" id="KW-1277">Toxin-antitoxin system</keyword>
<evidence type="ECO:0000313" key="3">
    <source>
        <dbReference type="EMBL" id="SKA07030.1"/>
    </source>
</evidence>
<dbReference type="STRING" id="142842.SAMN02745118_02694"/>
<gene>
    <name evidence="3" type="ORF">SAMN02745118_02694</name>
</gene>
<dbReference type="Pfam" id="PF05016">
    <property type="entry name" value="ParE_toxin"/>
    <property type="match status" value="1"/>
</dbReference>
<name>A0A1T4QTI8_9FIRM</name>
<comment type="similarity">
    <text evidence="1">Belongs to the RelE toxin family.</text>
</comment>